<feature type="transmembrane region" description="Helical" evidence="3">
    <location>
        <begin position="282"/>
        <end position="303"/>
    </location>
</feature>
<dbReference type="GO" id="GO:0009847">
    <property type="term" value="P:spore germination"/>
    <property type="evidence" value="ECO:0007669"/>
    <property type="project" value="InterPro"/>
</dbReference>
<dbReference type="Proteomes" id="UP000078454">
    <property type="component" value="Unassembled WGS sequence"/>
</dbReference>
<protein>
    <submittedName>
        <fullName evidence="4">Spore gernimation protein GerA</fullName>
    </submittedName>
</protein>
<evidence type="ECO:0000256" key="1">
    <source>
        <dbReference type="ARBA" id="ARBA00005278"/>
    </source>
</evidence>
<sequence>MLIIPQHIHTILKDTIKSHDLIQSVHLIHGKRIYFTYCNAIVDQNRLQQEVLHRLQISTTEITNLSVLQQLIPLEKISVSSNLEEVTQCLIKGSLFIQLESDLNEGLLVHLADLKLGYRSNNEADNEYSVIGPKVGFVEDIDTNLNLLRKEIISDKLLFEEHTLGSLSQTRVMIVYIEDICNPQHVHTVRQRLLDLDFDVIFDSSIIDQIITDNANSPFPLFMSSERVDRTKFNLLNGQVALLSNGSPYVISGPTTVFDFFISPEDYYLPWVLGSFFRCIRYFGVAFSILASPVYVAVLTFHYSVIPQSLLAPIIESRANVPFAPIFEVLLLELTVELLREAGARLPTKVGQTLGIVGGIVLGEAAVQAGLTSTILIIIVSLSALSSFATPIFKMANTIRFLRFPFMCLAAAWGGLGVIIGLVLLLGHLLRLRSLGTPYLVPVFPFRSHDYRDSFIRSSLNITTNRPGYIRPLSAKRFKVNKTNDISDDYNNE</sequence>
<organism evidence="4 5">
    <name type="scientific">Paenibacillus oryzisoli</name>
    <dbReference type="NCBI Taxonomy" id="1850517"/>
    <lineage>
        <taxon>Bacteria</taxon>
        <taxon>Bacillati</taxon>
        <taxon>Bacillota</taxon>
        <taxon>Bacilli</taxon>
        <taxon>Bacillales</taxon>
        <taxon>Paenibacillaceae</taxon>
        <taxon>Paenibacillus</taxon>
    </lineage>
</organism>
<dbReference type="STRING" id="1850517.A8708_20130"/>
<feature type="transmembrane region" description="Helical" evidence="3">
    <location>
        <begin position="404"/>
        <end position="430"/>
    </location>
</feature>
<dbReference type="PIRSF" id="PIRSF005690">
    <property type="entry name" value="GerBA"/>
    <property type="match status" value="1"/>
</dbReference>
<dbReference type="Pfam" id="PF03323">
    <property type="entry name" value="GerA"/>
    <property type="match status" value="1"/>
</dbReference>
<keyword evidence="3" id="KW-0812">Transmembrane</keyword>
<evidence type="ECO:0000256" key="2">
    <source>
        <dbReference type="ARBA" id="ARBA00023136"/>
    </source>
</evidence>
<dbReference type="PANTHER" id="PTHR22550:SF5">
    <property type="entry name" value="LEUCINE ZIPPER PROTEIN 4"/>
    <property type="match status" value="1"/>
</dbReference>
<evidence type="ECO:0000313" key="4">
    <source>
        <dbReference type="EMBL" id="OAS16330.1"/>
    </source>
</evidence>
<name>A0A198A5C5_9BACL</name>
<dbReference type="PANTHER" id="PTHR22550">
    <property type="entry name" value="SPORE GERMINATION PROTEIN"/>
    <property type="match status" value="1"/>
</dbReference>
<keyword evidence="2 3" id="KW-0472">Membrane</keyword>
<dbReference type="GO" id="GO:0016020">
    <property type="term" value="C:membrane"/>
    <property type="evidence" value="ECO:0007669"/>
    <property type="project" value="InterPro"/>
</dbReference>
<keyword evidence="5" id="KW-1185">Reference proteome</keyword>
<dbReference type="AlphaFoldDB" id="A0A198A5C5"/>
<keyword evidence="3" id="KW-1133">Transmembrane helix</keyword>
<gene>
    <name evidence="4" type="ORF">A8708_20130</name>
</gene>
<dbReference type="InterPro" id="IPR050768">
    <property type="entry name" value="UPF0353/GerABKA_families"/>
</dbReference>
<accession>A0A198A5C5</accession>
<dbReference type="InterPro" id="IPR004995">
    <property type="entry name" value="Spore_Ger"/>
</dbReference>
<evidence type="ECO:0000256" key="3">
    <source>
        <dbReference type="SAM" id="Phobius"/>
    </source>
</evidence>
<feature type="transmembrane region" description="Helical" evidence="3">
    <location>
        <begin position="371"/>
        <end position="392"/>
    </location>
</feature>
<evidence type="ECO:0000313" key="5">
    <source>
        <dbReference type="Proteomes" id="UP000078454"/>
    </source>
</evidence>
<reference evidence="4 5" key="1">
    <citation type="submission" date="2016-05" db="EMBL/GenBank/DDBJ databases">
        <title>Paenibacillus sp. 1ZS3-15 nov., isolated from the rhizosphere soil.</title>
        <authorList>
            <person name="Zhang X.X."/>
            <person name="Zhang J."/>
        </authorList>
    </citation>
    <scope>NUCLEOTIDE SEQUENCE [LARGE SCALE GENOMIC DNA]</scope>
    <source>
        <strain evidence="4 5">1ZS3-15</strain>
    </source>
</reference>
<dbReference type="EMBL" id="LYPB01000076">
    <property type="protein sequence ID" value="OAS16330.1"/>
    <property type="molecule type" value="Genomic_DNA"/>
</dbReference>
<dbReference type="OrthoDB" id="1726708at2"/>
<comment type="similarity">
    <text evidence="1">Belongs to the GerABKA family.</text>
</comment>
<comment type="caution">
    <text evidence="4">The sequence shown here is derived from an EMBL/GenBank/DDBJ whole genome shotgun (WGS) entry which is preliminary data.</text>
</comment>
<proteinExistence type="inferred from homology"/>